<proteinExistence type="predicted"/>
<accession>A0A5J4RHR4</accession>
<protein>
    <submittedName>
        <fullName evidence="1">Uncharacterized protein</fullName>
    </submittedName>
</protein>
<sequence>MKKIKIEEKTYNVPENWKDITLRSYETFSSIKIENRIGEIQLVSKVSSIPLNVLSNLPLSFYTEILNTICFIFCSISYKPLSFVSDGEYDYYVNTKEELTLAQYVDIENVYSDENGENKLSEILAIVCLKKDEKYLPELLETRKEMFENMPMDKVFPLLTFFLQFSENYNRITELLLIAQERIKRFQKDIKYFRKSGGGKKSSLN</sequence>
<comment type="caution">
    <text evidence="1">The sequence shown here is derived from an EMBL/GenBank/DDBJ whole genome shotgun (WGS) entry which is preliminary data.</text>
</comment>
<dbReference type="AlphaFoldDB" id="A0A5J4RHR4"/>
<reference evidence="1" key="1">
    <citation type="submission" date="2019-03" db="EMBL/GenBank/DDBJ databases">
        <title>Single cell metagenomics reveals metabolic interactions within the superorganism composed of flagellate Streblomastix strix and complex community of Bacteroidetes bacteria on its surface.</title>
        <authorList>
            <person name="Treitli S.C."/>
            <person name="Kolisko M."/>
            <person name="Husnik F."/>
            <person name="Keeling P."/>
            <person name="Hampl V."/>
        </authorList>
    </citation>
    <scope>NUCLEOTIDE SEQUENCE</scope>
    <source>
        <strain evidence="1">STM</strain>
    </source>
</reference>
<dbReference type="EMBL" id="SNRY01001147">
    <property type="protein sequence ID" value="KAA6333168.1"/>
    <property type="molecule type" value="Genomic_DNA"/>
</dbReference>
<organism evidence="1">
    <name type="scientific">termite gut metagenome</name>
    <dbReference type="NCBI Taxonomy" id="433724"/>
    <lineage>
        <taxon>unclassified sequences</taxon>
        <taxon>metagenomes</taxon>
        <taxon>organismal metagenomes</taxon>
    </lineage>
</organism>
<name>A0A5J4RHR4_9ZZZZ</name>
<evidence type="ECO:0000313" key="1">
    <source>
        <dbReference type="EMBL" id="KAA6333168.1"/>
    </source>
</evidence>
<gene>
    <name evidence="1" type="ORF">EZS27_018395</name>
</gene>